<dbReference type="EMBL" id="OQ326496">
    <property type="protein sequence ID" value="WDQ45527.1"/>
    <property type="molecule type" value="Genomic_DNA"/>
</dbReference>
<evidence type="ECO:0000313" key="1">
    <source>
        <dbReference type="EMBL" id="WDQ45527.1"/>
    </source>
</evidence>
<reference evidence="1" key="1">
    <citation type="submission" date="2023-01" db="EMBL/GenBank/DDBJ databases">
        <authorList>
            <person name="Sprotte S."/>
            <person name="Brinks E."/>
        </authorList>
    </citation>
    <scope>NUCLEOTIDE SEQUENCE</scope>
</reference>
<proteinExistence type="predicted"/>
<accession>A0AAT9TS52</accession>
<protein>
    <submittedName>
        <fullName evidence="1">Uncharacterized protein</fullName>
    </submittedName>
</protein>
<organism evidence="1">
    <name type="scientific">Enterocloster phage PMBT24</name>
    <dbReference type="NCBI Taxonomy" id="3025413"/>
    <lineage>
        <taxon>Viruses</taxon>
        <taxon>Duplodnaviria</taxon>
        <taxon>Heunggongvirae</taxon>
        <taxon>Uroviricota</taxon>
        <taxon>Caudoviricetes</taxon>
    </lineage>
</organism>
<reference evidence="1" key="2">
    <citation type="journal article" date="2024" name="Heliyon">
        <title>Complete genome sequence of the novel virulent phage PMBT24 infecting Enterocloster bolteae from the human gut.</title>
        <authorList>
            <person name="Sprotte S."/>
            <person name="Brinks E."/>
            <person name="Neve H."/>
            <person name="Franz C.M.A.P."/>
        </authorList>
    </citation>
    <scope>NUCLEOTIDE SEQUENCE</scope>
</reference>
<sequence>MTGNFDINKELLDAMRIIARQEIERCNRDITKTARVIAVNADETVKIEMDGKQYDNIPNYNGTTLSVNNIVKVTYPQGQASNMYVSGGGEDEIYSNLGNIIDDINNLKNSIVMINVTGFAIGIDGNNVIIQWLTGANREFGYALNIRTTDGTMQFFYRENGTWKPSWTK</sequence>
<name>A0AAT9TS52_9CAUD</name>